<evidence type="ECO:0000256" key="1">
    <source>
        <dbReference type="SAM" id="MobiDB-lite"/>
    </source>
</evidence>
<feature type="domain" description="DDE-1" evidence="2">
    <location>
        <begin position="192"/>
        <end position="297"/>
    </location>
</feature>
<dbReference type="Proteomes" id="UP001281761">
    <property type="component" value="Unassembled WGS sequence"/>
</dbReference>
<accession>A0ABQ9XQB5</accession>
<reference evidence="3 4" key="1">
    <citation type="journal article" date="2022" name="bioRxiv">
        <title>Genomics of Preaxostyla Flagellates Illuminates Evolutionary Transitions and the Path Towards Mitochondrial Loss.</title>
        <authorList>
            <person name="Novak L.V.F."/>
            <person name="Treitli S.C."/>
            <person name="Pyrih J."/>
            <person name="Halakuc P."/>
            <person name="Pipaliya S.V."/>
            <person name="Vacek V."/>
            <person name="Brzon O."/>
            <person name="Soukal P."/>
            <person name="Eme L."/>
            <person name="Dacks J.B."/>
            <person name="Karnkowska A."/>
            <person name="Elias M."/>
            <person name="Hampl V."/>
        </authorList>
    </citation>
    <scope>NUCLEOTIDE SEQUENCE [LARGE SCALE GENOMIC DNA]</scope>
    <source>
        <strain evidence="3">NAU3</strain>
        <tissue evidence="3">Gut</tissue>
    </source>
</reference>
<dbReference type="EMBL" id="JARBJD010000089">
    <property type="protein sequence ID" value="KAK2953582.1"/>
    <property type="molecule type" value="Genomic_DNA"/>
</dbReference>
<feature type="region of interest" description="Disordered" evidence="1">
    <location>
        <begin position="1"/>
        <end position="27"/>
    </location>
</feature>
<evidence type="ECO:0000259" key="2">
    <source>
        <dbReference type="Pfam" id="PF03184"/>
    </source>
</evidence>
<name>A0ABQ9XQB5_9EUKA</name>
<feature type="region of interest" description="Disordered" evidence="1">
    <location>
        <begin position="426"/>
        <end position="485"/>
    </location>
</feature>
<dbReference type="Pfam" id="PF03184">
    <property type="entry name" value="DDE_1"/>
    <property type="match status" value="1"/>
</dbReference>
<gene>
    <name evidence="3" type="ORF">BLNAU_11446</name>
</gene>
<feature type="compositionally biased region" description="Acidic residues" evidence="1">
    <location>
        <begin position="426"/>
        <end position="441"/>
    </location>
</feature>
<sequence length="485" mass="56178">MNQPDPNAAVEENRRRRRKQPYKPRLDRFQKQEGGWMRVRDVDFPGCRGEAAKGLSRCHAPCNSTRLELGKKFIKGYADFILRRPQIVDEARIRARTRNNLTPFYALVQDLFQLHRYRPELVFNMDETSSTTKFQHRTLRVGTRGHPHVMTRERTRVSALTLLIVIGGDGTRLDTHILVPQRMWFPALDDYHPRGFTYHSTATGWMTTDMFAHIILEHILPDIIKRREEIRPPDNPLGAPPERCLIVLDGHSSRINRGLWLGVRDKNIDVVVLPANTSAWTQPCDKWVNANLKRQFTQLTPIPSERDRPAQMIPWLERIQAYVRRATDEAHIRASWRETGLIPLNPEVVLEGLPLGHHVVLPPNRLSLSSELITSEAFMQRWAAHDQHHGRELHVYNQHQEIQAVLLELGLDYDVNDLVIPELVNEDDDERTDDSNEVIDEGAERRRRNLRLERRSPSTQEESDDGEYTRHAVEGPGVQKVIARK</sequence>
<organism evidence="3 4">
    <name type="scientific">Blattamonas nauphoetae</name>
    <dbReference type="NCBI Taxonomy" id="2049346"/>
    <lineage>
        <taxon>Eukaryota</taxon>
        <taxon>Metamonada</taxon>
        <taxon>Preaxostyla</taxon>
        <taxon>Oxymonadida</taxon>
        <taxon>Blattamonas</taxon>
    </lineage>
</organism>
<protein>
    <recommendedName>
        <fullName evidence="2">DDE-1 domain-containing protein</fullName>
    </recommendedName>
</protein>
<evidence type="ECO:0000313" key="3">
    <source>
        <dbReference type="EMBL" id="KAK2953582.1"/>
    </source>
</evidence>
<dbReference type="InterPro" id="IPR004875">
    <property type="entry name" value="DDE_SF_endonuclease_dom"/>
</dbReference>
<comment type="caution">
    <text evidence="3">The sequence shown here is derived from an EMBL/GenBank/DDBJ whole genome shotgun (WGS) entry which is preliminary data.</text>
</comment>
<evidence type="ECO:0000313" key="4">
    <source>
        <dbReference type="Proteomes" id="UP001281761"/>
    </source>
</evidence>
<keyword evidence="4" id="KW-1185">Reference proteome</keyword>
<proteinExistence type="predicted"/>